<dbReference type="Proteomes" id="UP001234602">
    <property type="component" value="Unassembled WGS sequence"/>
</dbReference>
<dbReference type="AlphaFoldDB" id="A0AAW7IKC4"/>
<name>A0AAW7IKC4_9BACI</name>
<dbReference type="RefSeq" id="WP_289320805.1">
    <property type="nucleotide sequence ID" value="NZ_JAUCEY010000008.1"/>
</dbReference>
<proteinExistence type="inferred from homology"/>
<feature type="region of interest" description="Disordered" evidence="2">
    <location>
        <begin position="44"/>
        <end position="63"/>
    </location>
</feature>
<organism evidence="4 5">
    <name type="scientific">Peribacillus simplex</name>
    <dbReference type="NCBI Taxonomy" id="1478"/>
    <lineage>
        <taxon>Bacteria</taxon>
        <taxon>Bacillati</taxon>
        <taxon>Bacillota</taxon>
        <taxon>Bacilli</taxon>
        <taxon>Bacillales</taxon>
        <taxon>Bacillaceae</taxon>
        <taxon>Peribacillus</taxon>
    </lineage>
</organism>
<dbReference type="EMBL" id="JAUCEY010000008">
    <property type="protein sequence ID" value="MDM5454814.1"/>
    <property type="molecule type" value="Genomic_DNA"/>
</dbReference>
<evidence type="ECO:0000256" key="1">
    <source>
        <dbReference type="ARBA" id="ARBA00038232"/>
    </source>
</evidence>
<comment type="caution">
    <text evidence="4">The sequence shown here is derived from an EMBL/GenBank/DDBJ whole genome shotgun (WGS) entry which is preliminary data.</text>
</comment>
<accession>A0AAW7IKC4</accession>
<evidence type="ECO:0000256" key="2">
    <source>
        <dbReference type="SAM" id="MobiDB-lite"/>
    </source>
</evidence>
<dbReference type="PANTHER" id="PTHR33795:SF1">
    <property type="entry name" value="INSERTION ELEMENT IS150 PROTEIN INSJ"/>
    <property type="match status" value="1"/>
</dbReference>
<dbReference type="GO" id="GO:0043565">
    <property type="term" value="F:sequence-specific DNA binding"/>
    <property type="evidence" value="ECO:0007669"/>
    <property type="project" value="InterPro"/>
</dbReference>
<dbReference type="InterPro" id="IPR055247">
    <property type="entry name" value="InsJ-like_HTH"/>
</dbReference>
<sequence length="74" mass="8364">MKMDVVQHMNDFGVTNTQTAAVYNIASPSTMDKWLKQFEENGVDDLEPNKKGRPSMKKETKKIPVEGFIRGFTG</sequence>
<protein>
    <submittedName>
        <fullName evidence="4">Helix-turn-helix domain-containing protein</fullName>
    </submittedName>
</protein>
<evidence type="ECO:0000313" key="5">
    <source>
        <dbReference type="Proteomes" id="UP001234602"/>
    </source>
</evidence>
<feature type="domain" description="Insertion element IS150 protein InsJ-like helix-turn-helix" evidence="3">
    <location>
        <begin position="2"/>
        <end position="54"/>
    </location>
</feature>
<dbReference type="SUPFAM" id="SSF48295">
    <property type="entry name" value="TrpR-like"/>
    <property type="match status" value="1"/>
</dbReference>
<dbReference type="PANTHER" id="PTHR33795">
    <property type="entry name" value="INSERTION ELEMENT IS150 PROTEIN INSJ"/>
    <property type="match status" value="1"/>
</dbReference>
<evidence type="ECO:0000259" key="3">
    <source>
        <dbReference type="Pfam" id="PF13518"/>
    </source>
</evidence>
<comment type="similarity">
    <text evidence="1">Belongs to the IS150/IS1296 orfA family.</text>
</comment>
<dbReference type="InterPro" id="IPR010921">
    <property type="entry name" value="Trp_repressor/repl_initiator"/>
</dbReference>
<evidence type="ECO:0000313" key="4">
    <source>
        <dbReference type="EMBL" id="MDM5454814.1"/>
    </source>
</evidence>
<gene>
    <name evidence="4" type="ORF">QUF89_22090</name>
</gene>
<dbReference type="InterPro" id="IPR052057">
    <property type="entry name" value="IS150/IS1296_orfA-like"/>
</dbReference>
<dbReference type="Pfam" id="PF13518">
    <property type="entry name" value="HTH_28"/>
    <property type="match status" value="1"/>
</dbReference>
<reference evidence="4" key="1">
    <citation type="submission" date="2023-06" db="EMBL/GenBank/DDBJ databases">
        <title>Comparative genomics of Bacillaceae isolates and their secondary metabolite potential.</title>
        <authorList>
            <person name="Song L."/>
            <person name="Nielsen L.J."/>
            <person name="Mohite O."/>
            <person name="Xu X."/>
            <person name="Weber T."/>
            <person name="Kovacs A.T."/>
        </authorList>
    </citation>
    <scope>NUCLEOTIDE SEQUENCE</scope>
    <source>
        <strain evidence="4">D8_B_37</strain>
    </source>
</reference>